<dbReference type="PANTHER" id="PTHR44757">
    <property type="entry name" value="DIGUANYLATE CYCLASE DGCP"/>
    <property type="match status" value="1"/>
</dbReference>
<keyword evidence="5" id="KW-1185">Reference proteome</keyword>
<reference evidence="4 5" key="2">
    <citation type="submission" date="2020-08" db="EMBL/GenBank/DDBJ databases">
        <title>Stappia taiwanensis sp. nov., isolated from a coastal thermal spring.</title>
        <authorList>
            <person name="Kampfer P."/>
        </authorList>
    </citation>
    <scope>NUCLEOTIDE SEQUENCE [LARGE SCALE GENOMIC DNA]</scope>
    <source>
        <strain evidence="4 5">DSM 23284</strain>
    </source>
</reference>
<dbReference type="CDD" id="cd01949">
    <property type="entry name" value="GGDEF"/>
    <property type="match status" value="1"/>
</dbReference>
<organism evidence="4 5">
    <name type="scientific">Stappia taiwanensis</name>
    <dbReference type="NCBI Taxonomy" id="992267"/>
    <lineage>
        <taxon>Bacteria</taxon>
        <taxon>Pseudomonadati</taxon>
        <taxon>Pseudomonadota</taxon>
        <taxon>Alphaproteobacteria</taxon>
        <taxon>Hyphomicrobiales</taxon>
        <taxon>Stappiaceae</taxon>
        <taxon>Stappia</taxon>
    </lineage>
</organism>
<protein>
    <submittedName>
        <fullName evidence="4">Bifunctional diguanylate cyclase/phosphodiesterase</fullName>
    </submittedName>
</protein>
<dbReference type="PROSITE" id="PS50887">
    <property type="entry name" value="GGDEF"/>
    <property type="match status" value="1"/>
</dbReference>
<sequence>MPNSDLAGFMRHLEMHETVRTLAVIWFGEGPTDAALASNTIVPAEPQVMDAVPADRLASLLRELQASGKPQVFISADLFTDQAEPTLLALPLPGENGPAGAMLLSYNQATTGEFLGDVVKSGILIVLAMCFIAMLLAGLFVWIRFRDRLEASQTIQFLAHHDALTGLPNRTVFSTKLNEALRISQSKATDIAVMLVDVDKFKEVNDTHGHAVGDLFLQVIADRLTATFGSHLVARLSGDEFAVLLANGDTQDEVTRYAAAMIAATRTPTQIDGRELPISLSIGVAQARDASWRASRLLHCADLALYRAKHSGRGTFIWYTADMDADAKRRKALEMDLRKALKQDQFRLLYQPQFSLRDRSLTGYETLLRWEHPEKGTISPTVFIPIAEDAGLIEEIGSWVLLRACQEAAAWHEDHLTISVNVSPAQFRPGKTEQRVSEALEASGLAPQRLEIEITESLLISDTDAVVSTLGTIREMGVSVAMDDFGTGYSSLSYLSRFPFDTIKIDRSFVATLGKNPTTDAIVASIVGLGRSLDVTITAEGVENADQVALLRAAGCDKVQGFLFGRPMTLPADGSPAFADPAPSLRTSQTSQS</sequence>
<evidence type="ECO:0000313" key="5">
    <source>
        <dbReference type="Proteomes" id="UP000559404"/>
    </source>
</evidence>
<dbReference type="PANTHER" id="PTHR44757:SF2">
    <property type="entry name" value="BIOFILM ARCHITECTURE MAINTENANCE PROTEIN MBAA"/>
    <property type="match status" value="1"/>
</dbReference>
<gene>
    <name evidence="4" type="ORF">H1W37_05565</name>
</gene>
<name>A0A838XRA9_9HYPH</name>
<dbReference type="SMART" id="SM00052">
    <property type="entry name" value="EAL"/>
    <property type="match status" value="1"/>
</dbReference>
<evidence type="ECO:0000259" key="2">
    <source>
        <dbReference type="PROSITE" id="PS50883"/>
    </source>
</evidence>
<dbReference type="SMART" id="SM00267">
    <property type="entry name" value="GGDEF"/>
    <property type="match status" value="1"/>
</dbReference>
<evidence type="ECO:0000259" key="3">
    <source>
        <dbReference type="PROSITE" id="PS50887"/>
    </source>
</evidence>
<dbReference type="Pfam" id="PF00563">
    <property type="entry name" value="EAL"/>
    <property type="match status" value="1"/>
</dbReference>
<dbReference type="InterPro" id="IPR000160">
    <property type="entry name" value="GGDEF_dom"/>
</dbReference>
<dbReference type="Gene3D" id="3.20.20.450">
    <property type="entry name" value="EAL domain"/>
    <property type="match status" value="1"/>
</dbReference>
<dbReference type="SUPFAM" id="SSF141868">
    <property type="entry name" value="EAL domain-like"/>
    <property type="match status" value="1"/>
</dbReference>
<dbReference type="InterPro" id="IPR029787">
    <property type="entry name" value="Nucleotide_cyclase"/>
</dbReference>
<dbReference type="InterPro" id="IPR035919">
    <property type="entry name" value="EAL_sf"/>
</dbReference>
<evidence type="ECO:0000256" key="1">
    <source>
        <dbReference type="SAM" id="Phobius"/>
    </source>
</evidence>
<dbReference type="InterPro" id="IPR043128">
    <property type="entry name" value="Rev_trsase/Diguanyl_cyclase"/>
</dbReference>
<dbReference type="EMBL" id="JACEON010000004">
    <property type="protein sequence ID" value="MBA4611106.1"/>
    <property type="molecule type" value="Genomic_DNA"/>
</dbReference>
<comment type="caution">
    <text evidence="4">The sequence shown here is derived from an EMBL/GenBank/DDBJ whole genome shotgun (WGS) entry which is preliminary data.</text>
</comment>
<dbReference type="Pfam" id="PF00990">
    <property type="entry name" value="GGDEF"/>
    <property type="match status" value="1"/>
</dbReference>
<keyword evidence="1" id="KW-0472">Membrane</keyword>
<dbReference type="NCBIfam" id="TIGR00254">
    <property type="entry name" value="GGDEF"/>
    <property type="match status" value="1"/>
</dbReference>
<dbReference type="InterPro" id="IPR052155">
    <property type="entry name" value="Biofilm_reg_signaling"/>
</dbReference>
<dbReference type="AlphaFoldDB" id="A0A838XRA9"/>
<dbReference type="Gene3D" id="3.30.70.270">
    <property type="match status" value="1"/>
</dbReference>
<dbReference type="PROSITE" id="PS50883">
    <property type="entry name" value="EAL"/>
    <property type="match status" value="1"/>
</dbReference>
<dbReference type="Proteomes" id="UP000559404">
    <property type="component" value="Unassembled WGS sequence"/>
</dbReference>
<dbReference type="CDD" id="cd01948">
    <property type="entry name" value="EAL"/>
    <property type="match status" value="1"/>
</dbReference>
<reference evidence="4 5" key="1">
    <citation type="submission" date="2020-07" db="EMBL/GenBank/DDBJ databases">
        <authorList>
            <person name="Li M."/>
        </authorList>
    </citation>
    <scope>NUCLEOTIDE SEQUENCE [LARGE SCALE GENOMIC DNA]</scope>
    <source>
        <strain evidence="4 5">DSM 23284</strain>
    </source>
</reference>
<keyword evidence="1" id="KW-1133">Transmembrane helix</keyword>
<dbReference type="InterPro" id="IPR001633">
    <property type="entry name" value="EAL_dom"/>
</dbReference>
<feature type="domain" description="GGDEF" evidence="3">
    <location>
        <begin position="189"/>
        <end position="321"/>
    </location>
</feature>
<keyword evidence="1" id="KW-0812">Transmembrane</keyword>
<feature type="domain" description="EAL" evidence="2">
    <location>
        <begin position="330"/>
        <end position="581"/>
    </location>
</feature>
<proteinExistence type="predicted"/>
<dbReference type="SUPFAM" id="SSF55073">
    <property type="entry name" value="Nucleotide cyclase"/>
    <property type="match status" value="1"/>
</dbReference>
<accession>A0A838XRA9</accession>
<evidence type="ECO:0000313" key="4">
    <source>
        <dbReference type="EMBL" id="MBA4611106.1"/>
    </source>
</evidence>
<feature type="transmembrane region" description="Helical" evidence="1">
    <location>
        <begin position="123"/>
        <end position="143"/>
    </location>
</feature>